<name>A0A0F9QSV5_9ZZZZ</name>
<proteinExistence type="predicted"/>
<protein>
    <submittedName>
        <fullName evidence="1">Uncharacterized protein</fullName>
    </submittedName>
</protein>
<comment type="caution">
    <text evidence="1">The sequence shown here is derived from an EMBL/GenBank/DDBJ whole genome shotgun (WGS) entry which is preliminary data.</text>
</comment>
<evidence type="ECO:0000313" key="1">
    <source>
        <dbReference type="EMBL" id="KKN40117.1"/>
    </source>
</evidence>
<gene>
    <name evidence="1" type="ORF">LCGC14_0736550</name>
</gene>
<accession>A0A0F9QSV5</accession>
<dbReference type="AlphaFoldDB" id="A0A0F9QSV5"/>
<organism evidence="1">
    <name type="scientific">marine sediment metagenome</name>
    <dbReference type="NCBI Taxonomy" id="412755"/>
    <lineage>
        <taxon>unclassified sequences</taxon>
        <taxon>metagenomes</taxon>
        <taxon>ecological metagenomes</taxon>
    </lineage>
</organism>
<sequence length="139" mass="16165">MIIMSLEELISIERVELYSTKERIQETYAVSFLLLSKLFKEISIEVKKDILPLLDMKLLLRVLRDVPFINEAEGVDILENLNNCLENELYGISGEWACKVIKSQVEKLKDLVLYDYVIEGSFTVYLLGKIKWDLYVSLL</sequence>
<reference evidence="1" key="1">
    <citation type="journal article" date="2015" name="Nature">
        <title>Complex archaea that bridge the gap between prokaryotes and eukaryotes.</title>
        <authorList>
            <person name="Spang A."/>
            <person name="Saw J.H."/>
            <person name="Jorgensen S.L."/>
            <person name="Zaremba-Niedzwiedzka K."/>
            <person name="Martijn J."/>
            <person name="Lind A.E."/>
            <person name="van Eijk R."/>
            <person name="Schleper C."/>
            <person name="Guy L."/>
            <person name="Ettema T.J."/>
        </authorList>
    </citation>
    <scope>NUCLEOTIDE SEQUENCE</scope>
</reference>
<dbReference type="EMBL" id="LAZR01001723">
    <property type="protein sequence ID" value="KKN40117.1"/>
    <property type="molecule type" value="Genomic_DNA"/>
</dbReference>